<accession>A0A6P8XAZ4</accession>
<dbReference type="OrthoDB" id="8066187at2759"/>
<dbReference type="Pfam" id="PF06477">
    <property type="entry name" value="DUF1091"/>
    <property type="match status" value="1"/>
</dbReference>
<dbReference type="RefSeq" id="XP_034109799.1">
    <property type="nucleotide sequence ID" value="XM_034253908.1"/>
</dbReference>
<name>A0A6P8XAZ4_DROAB</name>
<dbReference type="AlphaFoldDB" id="A0A6P8XAZ4"/>
<organism evidence="1 2">
    <name type="scientific">Drosophila albomicans</name>
    <name type="common">Fruit fly</name>
    <dbReference type="NCBI Taxonomy" id="7291"/>
    <lineage>
        <taxon>Eukaryota</taxon>
        <taxon>Metazoa</taxon>
        <taxon>Ecdysozoa</taxon>
        <taxon>Arthropoda</taxon>
        <taxon>Hexapoda</taxon>
        <taxon>Insecta</taxon>
        <taxon>Pterygota</taxon>
        <taxon>Neoptera</taxon>
        <taxon>Endopterygota</taxon>
        <taxon>Diptera</taxon>
        <taxon>Brachycera</taxon>
        <taxon>Muscomorpha</taxon>
        <taxon>Ephydroidea</taxon>
        <taxon>Drosophilidae</taxon>
        <taxon>Drosophila</taxon>
    </lineage>
</organism>
<dbReference type="InterPro" id="IPR010512">
    <property type="entry name" value="DUF1091"/>
</dbReference>
<proteinExistence type="predicted"/>
<sequence>MTRNTIGLLFTFRVAKVAPSFNLTITTRSAKTKRVMYKITVDGCPFLSNPIINKVLGSTYRKILVNTTFKCPIPPKVYFMKNVAALFAMPAFHPAGQFEMNARIRMPQTNAPFVMDINWKYSIEHLK</sequence>
<dbReference type="PANTHER" id="PTHR20898">
    <property type="entry name" value="DAEDALUS ON 3-RELATED-RELATED"/>
    <property type="match status" value="1"/>
</dbReference>
<evidence type="ECO:0000313" key="2">
    <source>
        <dbReference type="RefSeq" id="XP_034109799.1"/>
    </source>
</evidence>
<protein>
    <submittedName>
        <fullName evidence="2">Uncharacterized protein LOC117571668</fullName>
    </submittedName>
</protein>
<evidence type="ECO:0000313" key="1">
    <source>
        <dbReference type="Proteomes" id="UP000515160"/>
    </source>
</evidence>
<reference evidence="2" key="1">
    <citation type="submission" date="2025-08" db="UniProtKB">
        <authorList>
            <consortium name="RefSeq"/>
        </authorList>
    </citation>
    <scope>IDENTIFICATION</scope>
    <source>
        <strain evidence="2">15112-1751.03</strain>
        <tissue evidence="2">Whole Adult</tissue>
    </source>
</reference>
<dbReference type="PANTHER" id="PTHR20898:SF1">
    <property type="entry name" value="MD-2-RELATED LIPID-RECOGNITION DOMAIN-CONTAINING PROTEIN"/>
    <property type="match status" value="1"/>
</dbReference>
<keyword evidence="1" id="KW-1185">Reference proteome</keyword>
<dbReference type="GeneID" id="117571668"/>
<dbReference type="Proteomes" id="UP000515160">
    <property type="component" value="Chromosome 3"/>
</dbReference>
<gene>
    <name evidence="2" type="primary">LOC117571668</name>
</gene>